<gene>
    <name evidence="1" type="ORF">CCMSSC00406_0001835</name>
</gene>
<name>A0ACB7J394_PLECO</name>
<dbReference type="EMBL" id="WQMT02000003">
    <property type="protein sequence ID" value="KAG9225014.1"/>
    <property type="molecule type" value="Genomic_DNA"/>
</dbReference>
<sequence>MRWLALGTAVLGVFIWRSGRVARHTILTKSAFPVGYYASGDFATSCSPIAPADDPAFNDLKYCEDETFWDVWNGQGSLQTRHLILSCDSNRKAWNTVMGPLRDPKPRGSLWLNTLTSNEGEEDAIPVRMVFQNYPEGHDFHPLGLEVSPSHAGNTSNLFVVNHARQRTTIEHFSVDPSNPTIALYLRTLSTPYFVSPNSIALTSPTSFYVTNDHFFTRRLAWVGKFLPITESILALPLGWVAHVALIPNPLDPSGEPIFSHTVSALGIPFANGIALSPDGSIVAVASTTLGEVYFYQREPKDNTIKRIDSVPVPFTPDNIAFDDSGVLIVTGHPHFPSIVGVAANKTEVAPSWTVAVVPRSSVSKQRDLRSEYDTQAPISAGLKAPAVMSHEVETLFQSNGTGFSTSSTALRDARSGRLYLTGLYAENGAIVCRPS</sequence>
<organism evidence="1 2">
    <name type="scientific">Pleurotus cornucopiae</name>
    <name type="common">Cornucopia mushroom</name>
    <dbReference type="NCBI Taxonomy" id="5321"/>
    <lineage>
        <taxon>Eukaryota</taxon>
        <taxon>Fungi</taxon>
        <taxon>Dikarya</taxon>
        <taxon>Basidiomycota</taxon>
        <taxon>Agaricomycotina</taxon>
        <taxon>Agaricomycetes</taxon>
        <taxon>Agaricomycetidae</taxon>
        <taxon>Agaricales</taxon>
        <taxon>Pleurotineae</taxon>
        <taxon>Pleurotaceae</taxon>
        <taxon>Pleurotus</taxon>
    </lineage>
</organism>
<dbReference type="Proteomes" id="UP000824881">
    <property type="component" value="Unassembled WGS sequence"/>
</dbReference>
<reference evidence="1 2" key="1">
    <citation type="journal article" date="2021" name="Appl. Environ. Microbiol.">
        <title>Genetic linkage and physical mapping for an oyster mushroom Pleurotus cornucopiae and QTL analysis for the trait cap color.</title>
        <authorList>
            <person name="Zhang Y."/>
            <person name="Gao W."/>
            <person name="Sonnenberg A."/>
            <person name="Chen Q."/>
            <person name="Zhang J."/>
            <person name="Huang C."/>
        </authorList>
    </citation>
    <scope>NUCLEOTIDE SEQUENCE [LARGE SCALE GENOMIC DNA]</scope>
    <source>
        <strain evidence="1">CCMSSC00406</strain>
    </source>
</reference>
<proteinExistence type="predicted"/>
<evidence type="ECO:0000313" key="2">
    <source>
        <dbReference type="Proteomes" id="UP000824881"/>
    </source>
</evidence>
<comment type="caution">
    <text evidence="1">The sequence shown here is derived from an EMBL/GenBank/DDBJ whole genome shotgun (WGS) entry which is preliminary data.</text>
</comment>
<protein>
    <submittedName>
        <fullName evidence="1">Uncharacterized protein</fullName>
    </submittedName>
</protein>
<accession>A0ACB7J394</accession>
<evidence type="ECO:0000313" key="1">
    <source>
        <dbReference type="EMBL" id="KAG9225014.1"/>
    </source>
</evidence>
<keyword evidence="2" id="KW-1185">Reference proteome</keyword>